<organism evidence="2 3">
    <name type="scientific">Haloferax namakaokahaiae</name>
    <dbReference type="NCBI Taxonomy" id="1748331"/>
    <lineage>
        <taxon>Archaea</taxon>
        <taxon>Methanobacteriati</taxon>
        <taxon>Methanobacteriota</taxon>
        <taxon>Stenosarchaea group</taxon>
        <taxon>Halobacteria</taxon>
        <taxon>Halobacteriales</taxon>
        <taxon>Haloferacaceae</taxon>
        <taxon>Haloferax</taxon>
    </lineage>
</organism>
<dbReference type="EMBL" id="JBHTAA010000005">
    <property type="protein sequence ID" value="MFC7203460.1"/>
    <property type="molecule type" value="Genomic_DNA"/>
</dbReference>
<sequence>MSAPHKKTADFSSMAQTMRACGGWTPVSPLDDENYSEDDW</sequence>
<name>A0ABD5ZDS9_9EURY</name>
<gene>
    <name evidence="2" type="ORF">ACFQJC_08045</name>
</gene>
<feature type="compositionally biased region" description="Acidic residues" evidence="1">
    <location>
        <begin position="30"/>
        <end position="40"/>
    </location>
</feature>
<dbReference type="RefSeq" id="WP_390222802.1">
    <property type="nucleotide sequence ID" value="NZ_JBHTAA010000005.1"/>
</dbReference>
<keyword evidence="3" id="KW-1185">Reference proteome</keyword>
<dbReference type="Proteomes" id="UP001596481">
    <property type="component" value="Unassembled WGS sequence"/>
</dbReference>
<feature type="region of interest" description="Disordered" evidence="1">
    <location>
        <begin position="21"/>
        <end position="40"/>
    </location>
</feature>
<evidence type="ECO:0000313" key="2">
    <source>
        <dbReference type="EMBL" id="MFC7203460.1"/>
    </source>
</evidence>
<proteinExistence type="predicted"/>
<dbReference type="AlphaFoldDB" id="A0ABD5ZDS9"/>
<accession>A0ABD5ZDS9</accession>
<reference evidence="2 3" key="1">
    <citation type="journal article" date="2019" name="Int. J. Syst. Evol. Microbiol.">
        <title>The Global Catalogue of Microorganisms (GCM) 10K type strain sequencing project: providing services to taxonomists for standard genome sequencing and annotation.</title>
        <authorList>
            <consortium name="The Broad Institute Genomics Platform"/>
            <consortium name="The Broad Institute Genome Sequencing Center for Infectious Disease"/>
            <person name="Wu L."/>
            <person name="Ma J."/>
        </authorList>
    </citation>
    <scope>NUCLEOTIDE SEQUENCE [LARGE SCALE GENOMIC DNA]</scope>
    <source>
        <strain evidence="2 3">DSM 29988</strain>
    </source>
</reference>
<protein>
    <submittedName>
        <fullName evidence="2">Uncharacterized protein</fullName>
    </submittedName>
</protein>
<comment type="caution">
    <text evidence="2">The sequence shown here is derived from an EMBL/GenBank/DDBJ whole genome shotgun (WGS) entry which is preliminary data.</text>
</comment>
<evidence type="ECO:0000313" key="3">
    <source>
        <dbReference type="Proteomes" id="UP001596481"/>
    </source>
</evidence>
<evidence type="ECO:0000256" key="1">
    <source>
        <dbReference type="SAM" id="MobiDB-lite"/>
    </source>
</evidence>